<name>A0ACC0ZD73_9ROSI</name>
<dbReference type="EMBL" id="CM047737">
    <property type="protein sequence ID" value="KAJ0049430.1"/>
    <property type="molecule type" value="Genomic_DNA"/>
</dbReference>
<evidence type="ECO:0000313" key="1">
    <source>
        <dbReference type="EMBL" id="KAJ0049430.1"/>
    </source>
</evidence>
<organism evidence="1 2">
    <name type="scientific">Pistacia integerrima</name>
    <dbReference type="NCBI Taxonomy" id="434235"/>
    <lineage>
        <taxon>Eukaryota</taxon>
        <taxon>Viridiplantae</taxon>
        <taxon>Streptophyta</taxon>
        <taxon>Embryophyta</taxon>
        <taxon>Tracheophyta</taxon>
        <taxon>Spermatophyta</taxon>
        <taxon>Magnoliopsida</taxon>
        <taxon>eudicotyledons</taxon>
        <taxon>Gunneridae</taxon>
        <taxon>Pentapetalae</taxon>
        <taxon>rosids</taxon>
        <taxon>malvids</taxon>
        <taxon>Sapindales</taxon>
        <taxon>Anacardiaceae</taxon>
        <taxon>Pistacia</taxon>
    </lineage>
</organism>
<gene>
    <name evidence="1" type="ORF">Pint_16454</name>
</gene>
<comment type="caution">
    <text evidence="1">The sequence shown here is derived from an EMBL/GenBank/DDBJ whole genome shotgun (WGS) entry which is preliminary data.</text>
</comment>
<protein>
    <submittedName>
        <fullName evidence="1">Uncharacterized protein</fullName>
    </submittedName>
</protein>
<dbReference type="Proteomes" id="UP001163603">
    <property type="component" value="Chromosome 2"/>
</dbReference>
<reference evidence="2" key="1">
    <citation type="journal article" date="2023" name="G3 (Bethesda)">
        <title>Genome assembly and association tests identify interacting loci associated with vigor, precocity, and sex in interspecific pistachio rootstocks.</title>
        <authorList>
            <person name="Palmer W."/>
            <person name="Jacygrad E."/>
            <person name="Sagayaradj S."/>
            <person name="Cavanaugh K."/>
            <person name="Han R."/>
            <person name="Bertier L."/>
            <person name="Beede B."/>
            <person name="Kafkas S."/>
            <person name="Golino D."/>
            <person name="Preece J."/>
            <person name="Michelmore R."/>
        </authorList>
    </citation>
    <scope>NUCLEOTIDE SEQUENCE [LARGE SCALE GENOMIC DNA]</scope>
</reference>
<evidence type="ECO:0000313" key="2">
    <source>
        <dbReference type="Proteomes" id="UP001163603"/>
    </source>
</evidence>
<sequence length="145" mass="17136">MSIFNQTRTEDYEKLYSSNDDNLNDFDKDDQTLEVERDLLLNNDTLISRFILEDKLMDKDIPSWPSMIDNILKCARDMAQNKEFEGYKVLHMHARVDTIVDEFDELLPEHDEDEIEEFPDDVEVEPIRVPAIESAIEKLERIKID</sequence>
<accession>A0ACC0ZD73</accession>
<keyword evidence="2" id="KW-1185">Reference proteome</keyword>
<proteinExistence type="predicted"/>